<dbReference type="AlphaFoldDB" id="A0A5E4YL87"/>
<dbReference type="Proteomes" id="UP000383971">
    <property type="component" value="Unassembled WGS sequence"/>
</dbReference>
<protein>
    <submittedName>
        <fullName evidence="2">Uncharacterized protein</fullName>
    </submittedName>
</protein>
<evidence type="ECO:0000313" key="2">
    <source>
        <dbReference type="EMBL" id="VVE48743.1"/>
    </source>
</evidence>
<evidence type="ECO:0000313" key="3">
    <source>
        <dbReference type="Proteomes" id="UP000383971"/>
    </source>
</evidence>
<accession>A0A5E4YL87</accession>
<dbReference type="EMBL" id="CABPSE010000021">
    <property type="protein sequence ID" value="VVE48743.1"/>
    <property type="molecule type" value="Genomic_DNA"/>
</dbReference>
<gene>
    <name evidence="2" type="ORF">PCO31111_04589</name>
</gene>
<feature type="region of interest" description="Disordered" evidence="1">
    <location>
        <begin position="18"/>
        <end position="39"/>
    </location>
</feature>
<keyword evidence="3" id="KW-1185">Reference proteome</keyword>
<reference evidence="2 3" key="1">
    <citation type="submission" date="2019-08" db="EMBL/GenBank/DDBJ databases">
        <authorList>
            <person name="Peeters C."/>
        </authorList>
    </citation>
    <scope>NUCLEOTIDE SEQUENCE [LARGE SCALE GENOMIC DNA]</scope>
    <source>
        <strain evidence="2 3">LMG 31111</strain>
    </source>
</reference>
<sequence>MLRRNKNLEFIRLKGGSAPNEGPKCRSCRPKPSTARKTGLLGIPEGRRAMGSWAAGAEFVTWAYFSDNHGPCSPNIQTVAKIVLYSHLSH</sequence>
<evidence type="ECO:0000256" key="1">
    <source>
        <dbReference type="SAM" id="MobiDB-lite"/>
    </source>
</evidence>
<organism evidence="2 3">
    <name type="scientific">Pandoraea communis</name>
    <dbReference type="NCBI Taxonomy" id="2508297"/>
    <lineage>
        <taxon>Bacteria</taxon>
        <taxon>Pseudomonadati</taxon>
        <taxon>Pseudomonadota</taxon>
        <taxon>Betaproteobacteria</taxon>
        <taxon>Burkholderiales</taxon>
        <taxon>Burkholderiaceae</taxon>
        <taxon>Pandoraea</taxon>
    </lineage>
</organism>
<name>A0A5E4YL87_9BURK</name>
<proteinExistence type="predicted"/>